<accession>D2DXR5</accession>
<organism evidence="1">
    <name type="scientific">uncultured Verrucomicrobiota bacterium</name>
    <dbReference type="NCBI Taxonomy" id="156588"/>
    <lineage>
        <taxon>Bacteria</taxon>
        <taxon>Pseudomonadati</taxon>
        <taxon>Verrucomicrobiota</taxon>
        <taxon>environmental samples</taxon>
    </lineage>
</organism>
<protein>
    <submittedName>
        <fullName evidence="1">Uncharacterized protein</fullName>
    </submittedName>
</protein>
<sequence length="91" mass="9973">MPRPIVFAVPEGTHAMAIYAPPQPARKITGPTFGRFRFVAEKAVKWNCVFRLRDEVGIAPGDYSFRMFAVVGDLASVTEGLRALHAETVAP</sequence>
<dbReference type="EMBL" id="FJ872373">
    <property type="protein sequence ID" value="ACO70888.1"/>
    <property type="molecule type" value="Genomic_DNA"/>
</dbReference>
<name>D2DXR5_9BACT</name>
<reference evidence="1" key="1">
    <citation type="journal article" date="2010" name="FEMS Microbiol. Ecol.">
        <title>Phylogenetic and metagenomic analysis of Verrucomicrobia in former agricultural grassland soil.</title>
        <authorList>
            <person name="Kielak A."/>
            <person name="Rodrigues J.L.M."/>
            <person name="Kuramae E.E."/>
            <person name="Chain P.S.G."/>
            <person name="van Veen J.A."/>
            <person name="Kowalchuk G.A."/>
        </authorList>
    </citation>
    <scope>NUCLEOTIDE SEQUENCE</scope>
</reference>
<proteinExistence type="predicted"/>
<dbReference type="AlphaFoldDB" id="D2DXR5"/>
<evidence type="ECO:0000313" key="1">
    <source>
        <dbReference type="EMBL" id="ACO70888.1"/>
    </source>
</evidence>